<dbReference type="EMBL" id="JADCTT010000016">
    <property type="protein sequence ID" value="KAF9743946.1"/>
    <property type="molecule type" value="Genomic_DNA"/>
</dbReference>
<comment type="similarity">
    <text evidence="1">Belongs to the short-chain dehydrogenases/reductases (SDR) family.</text>
</comment>
<dbReference type="GO" id="GO:0016491">
    <property type="term" value="F:oxidoreductase activity"/>
    <property type="evidence" value="ECO:0007669"/>
    <property type="project" value="UniProtKB-KW"/>
</dbReference>
<name>A0A8H7KB62_BIOOC</name>
<evidence type="ECO:0008006" key="6">
    <source>
        <dbReference type="Google" id="ProtNLM"/>
    </source>
</evidence>
<dbReference type="PANTHER" id="PTHR24320">
    <property type="entry name" value="RETINOL DEHYDROGENASE"/>
    <property type="match status" value="1"/>
</dbReference>
<dbReference type="SUPFAM" id="SSF51735">
    <property type="entry name" value="NAD(P)-binding Rossmann-fold domains"/>
    <property type="match status" value="1"/>
</dbReference>
<protein>
    <recommendedName>
        <fullName evidence="6">Ketoreductase (KR) domain-containing protein</fullName>
    </recommendedName>
</protein>
<evidence type="ECO:0000313" key="4">
    <source>
        <dbReference type="EMBL" id="KAF9743946.1"/>
    </source>
</evidence>
<dbReference type="AlphaFoldDB" id="A0A8H7KB62"/>
<dbReference type="Pfam" id="PF00106">
    <property type="entry name" value="adh_short"/>
    <property type="match status" value="1"/>
</dbReference>
<dbReference type="PANTHER" id="PTHR24320:SF252">
    <property type="entry name" value="DEHYDROGENASE_REDUCTASE FAMILY PROTEIN, PUTATIVE (AFU_ORTHOLOGUE AFUA_3G08550)-RELATED"/>
    <property type="match status" value="1"/>
</dbReference>
<dbReference type="PRINTS" id="PR00081">
    <property type="entry name" value="GDHRDH"/>
</dbReference>
<evidence type="ECO:0000313" key="5">
    <source>
        <dbReference type="Proteomes" id="UP000616885"/>
    </source>
</evidence>
<evidence type="ECO:0000256" key="2">
    <source>
        <dbReference type="ARBA" id="ARBA00022857"/>
    </source>
</evidence>
<dbReference type="Proteomes" id="UP000616885">
    <property type="component" value="Unassembled WGS sequence"/>
</dbReference>
<organism evidence="4 5">
    <name type="scientific">Bionectria ochroleuca</name>
    <name type="common">Gliocladium roseum</name>
    <dbReference type="NCBI Taxonomy" id="29856"/>
    <lineage>
        <taxon>Eukaryota</taxon>
        <taxon>Fungi</taxon>
        <taxon>Dikarya</taxon>
        <taxon>Ascomycota</taxon>
        <taxon>Pezizomycotina</taxon>
        <taxon>Sordariomycetes</taxon>
        <taxon>Hypocreomycetidae</taxon>
        <taxon>Hypocreales</taxon>
        <taxon>Bionectriaceae</taxon>
        <taxon>Clonostachys</taxon>
    </lineage>
</organism>
<keyword evidence="3" id="KW-0560">Oxidoreductase</keyword>
<gene>
    <name evidence="4" type="ORF">IM811_006286</name>
</gene>
<sequence>MAFYQATIPPLPDSLRLDGQTAVLTGATAGIGLELSLQLLSRGLRHLIVGVRDVQKGGVTRLDLLSNPKVVKNNPNAQITVLKLDLSSLESVAKFSNEVLTITSRLDCLILCAGINTAHFEQTGDGNERCFQVNVLSNFLIQMLLLPLVQSTAREFHDASSPQQPPTITWVGSMGQAFHTPALGSDNGNQGAILQAYASKERYSGIRRYPDTKLFVSMISQELASRIPESEVIVNNVCPGTVKTGADNNLPFYLRIPMNFNRFLRGRSVEDGARAVFWAARGGLHKDQPNGFYVADNHPQEPSVFINTPEGQKFAKKLWDELILEGRKWDAKVGNGLVA</sequence>
<dbReference type="InterPro" id="IPR002347">
    <property type="entry name" value="SDR_fam"/>
</dbReference>
<comment type="caution">
    <text evidence="4">The sequence shown here is derived from an EMBL/GenBank/DDBJ whole genome shotgun (WGS) entry which is preliminary data.</text>
</comment>
<accession>A0A8H7KB62</accession>
<dbReference type="Gene3D" id="3.40.50.720">
    <property type="entry name" value="NAD(P)-binding Rossmann-like Domain"/>
    <property type="match status" value="1"/>
</dbReference>
<proteinExistence type="inferred from homology"/>
<keyword evidence="2" id="KW-0521">NADP</keyword>
<dbReference type="InterPro" id="IPR036291">
    <property type="entry name" value="NAD(P)-bd_dom_sf"/>
</dbReference>
<reference evidence="4" key="1">
    <citation type="submission" date="2020-10" db="EMBL/GenBank/DDBJ databases">
        <title>High-Quality Genome Resource of Clonostachys rosea strain S41 by Oxford Nanopore Long-Read Sequencing.</title>
        <authorList>
            <person name="Wang H."/>
        </authorList>
    </citation>
    <scope>NUCLEOTIDE SEQUENCE</scope>
    <source>
        <strain evidence="4">S41</strain>
    </source>
</reference>
<evidence type="ECO:0000256" key="1">
    <source>
        <dbReference type="ARBA" id="ARBA00006484"/>
    </source>
</evidence>
<evidence type="ECO:0000256" key="3">
    <source>
        <dbReference type="ARBA" id="ARBA00023002"/>
    </source>
</evidence>